<dbReference type="Proteomes" id="UP001281147">
    <property type="component" value="Unassembled WGS sequence"/>
</dbReference>
<proteinExistence type="predicted"/>
<keyword evidence="2" id="KW-1185">Reference proteome</keyword>
<evidence type="ECO:0000313" key="1">
    <source>
        <dbReference type="EMBL" id="KAK3714737.1"/>
    </source>
</evidence>
<gene>
    <name evidence="1" type="ORF">LTR37_007717</name>
</gene>
<dbReference type="EMBL" id="JAUTXU010000054">
    <property type="protein sequence ID" value="KAK3714737.1"/>
    <property type="molecule type" value="Genomic_DNA"/>
</dbReference>
<evidence type="ECO:0000313" key="2">
    <source>
        <dbReference type="Proteomes" id="UP001281147"/>
    </source>
</evidence>
<comment type="caution">
    <text evidence="1">The sequence shown here is derived from an EMBL/GenBank/DDBJ whole genome shotgun (WGS) entry which is preliminary data.</text>
</comment>
<protein>
    <submittedName>
        <fullName evidence="1">Uncharacterized protein</fullName>
    </submittedName>
</protein>
<organism evidence="1 2">
    <name type="scientific">Vermiconidia calcicola</name>
    <dbReference type="NCBI Taxonomy" id="1690605"/>
    <lineage>
        <taxon>Eukaryota</taxon>
        <taxon>Fungi</taxon>
        <taxon>Dikarya</taxon>
        <taxon>Ascomycota</taxon>
        <taxon>Pezizomycotina</taxon>
        <taxon>Dothideomycetes</taxon>
        <taxon>Dothideomycetidae</taxon>
        <taxon>Mycosphaerellales</taxon>
        <taxon>Extremaceae</taxon>
        <taxon>Vermiconidia</taxon>
    </lineage>
</organism>
<name>A0ACC3NDE5_9PEZI</name>
<accession>A0ACC3NDE5</accession>
<reference evidence="1" key="1">
    <citation type="submission" date="2023-07" db="EMBL/GenBank/DDBJ databases">
        <title>Black Yeasts Isolated from many extreme environments.</title>
        <authorList>
            <person name="Coleine C."/>
            <person name="Stajich J.E."/>
            <person name="Selbmann L."/>
        </authorList>
    </citation>
    <scope>NUCLEOTIDE SEQUENCE</scope>
    <source>
        <strain evidence="1">CCFEE 5714</strain>
    </source>
</reference>
<sequence length="555" mass="61586">MPAFTCTLQTTGLEVSNVMHSSAQSDKTEFKGKRKAFCPSCAQATLYESRAQQAAGLLSREKAHTHVEAVVRPGNDGILAALPEDADWDAIQAGVKTHGCERAKAEKAVADERVRDITSKAEELRQQIEACKALAKQRKEENARRRTDLDKERTLLEKRRTQALEPVHSAIRKAKHRLNKVHGRTIEAREYLCKEASSLNGLKRARKQDGKAQYWLMGLPLPDLRDLNGSNSKLRIESIDSPSGRKSLAEPYELISTSLDNLSRFMGICCHYLSIRLPAEILLPHNDFPHAAILPVDSSYRTTHLRYPGNPSSQTSSPAASRILQRSEMSRPRLLQLDRPLPQLQKEEPKTAAFFREGVVLLAYDLAWLCRSQGLDSINSFEEACELGRNLYELFPAKDGKSRPKLDRNISTVTGKPERSTTAMKPDANARLGSYSHGSVHHSIAGYEGDALFGPSSSWHLSIPKLADQLKSYLRRETARAEWDIITDTEWDEELEDERPVLVGGTARPSLDKKGGPAMSVATIKPSDGDDDVRPPGPARGSSGWMKIRGRGGET</sequence>